<gene>
    <name evidence="9" type="ORF">FM110_06530</name>
</gene>
<proteinExistence type="inferred from homology"/>
<evidence type="ECO:0000313" key="9">
    <source>
        <dbReference type="EMBL" id="SLM91452.1"/>
    </source>
</evidence>
<dbReference type="OrthoDB" id="3782574at2"/>
<evidence type="ECO:0000256" key="6">
    <source>
        <dbReference type="ARBA" id="ARBA00022989"/>
    </source>
</evidence>
<dbReference type="EMBL" id="FWFG01000059">
    <property type="protein sequence ID" value="SLM91452.1"/>
    <property type="molecule type" value="Genomic_DNA"/>
</dbReference>
<comment type="similarity">
    <text evidence="2 8">Belongs to the 4-toluene sulfonate uptake permease (TSUP) (TC 2.A.102) family.</text>
</comment>
<keyword evidence="5 8" id="KW-0812">Transmembrane</keyword>
<feature type="transmembrane region" description="Helical" evidence="8">
    <location>
        <begin position="236"/>
        <end position="254"/>
    </location>
</feature>
<keyword evidence="7 8" id="KW-0472">Membrane</keyword>
<keyword evidence="10" id="KW-1185">Reference proteome</keyword>
<keyword evidence="3" id="KW-0813">Transport</keyword>
<evidence type="ECO:0000256" key="7">
    <source>
        <dbReference type="ARBA" id="ARBA00023136"/>
    </source>
</evidence>
<dbReference type="PANTHER" id="PTHR30269">
    <property type="entry name" value="TRANSMEMBRANE PROTEIN YFCA"/>
    <property type="match status" value="1"/>
</dbReference>
<evidence type="ECO:0000256" key="2">
    <source>
        <dbReference type="ARBA" id="ARBA00009142"/>
    </source>
</evidence>
<reference evidence="9 10" key="1">
    <citation type="submission" date="2017-02" db="EMBL/GenBank/DDBJ databases">
        <authorList>
            <person name="Peterson S.W."/>
        </authorList>
    </citation>
    <scope>NUCLEOTIDE SEQUENCE [LARGE SCALE GENOMIC DNA]</scope>
    <source>
        <strain evidence="9 10">CIP104813</strain>
    </source>
</reference>
<dbReference type="Proteomes" id="UP000195981">
    <property type="component" value="Unassembled WGS sequence"/>
</dbReference>
<protein>
    <recommendedName>
        <fullName evidence="8">Probable membrane transporter protein</fullName>
    </recommendedName>
</protein>
<evidence type="ECO:0000313" key="10">
    <source>
        <dbReference type="Proteomes" id="UP000195981"/>
    </source>
</evidence>
<evidence type="ECO:0000256" key="4">
    <source>
        <dbReference type="ARBA" id="ARBA00022475"/>
    </source>
</evidence>
<feature type="transmembrane region" description="Helical" evidence="8">
    <location>
        <begin position="76"/>
        <end position="96"/>
    </location>
</feature>
<evidence type="ECO:0000256" key="5">
    <source>
        <dbReference type="ARBA" id="ARBA00022692"/>
    </source>
</evidence>
<dbReference type="InterPro" id="IPR052017">
    <property type="entry name" value="TSUP"/>
</dbReference>
<dbReference type="Pfam" id="PF01925">
    <property type="entry name" value="TauE"/>
    <property type="match status" value="1"/>
</dbReference>
<dbReference type="InterPro" id="IPR002781">
    <property type="entry name" value="TM_pro_TauE-like"/>
</dbReference>
<feature type="transmembrane region" description="Helical" evidence="8">
    <location>
        <begin position="211"/>
        <end position="230"/>
    </location>
</feature>
<evidence type="ECO:0000256" key="1">
    <source>
        <dbReference type="ARBA" id="ARBA00004651"/>
    </source>
</evidence>
<keyword evidence="6 8" id="KW-1133">Transmembrane helix</keyword>
<dbReference type="RefSeq" id="WP_087103787.1">
    <property type="nucleotide sequence ID" value="NZ_FWFG01000059.1"/>
</dbReference>
<dbReference type="PANTHER" id="PTHR30269:SF0">
    <property type="entry name" value="MEMBRANE TRANSPORTER PROTEIN YFCA-RELATED"/>
    <property type="match status" value="1"/>
</dbReference>
<dbReference type="AlphaFoldDB" id="A0A1X6WZL9"/>
<sequence length="284" mass="28515">MSLGALAVLLLMGTLAGMINAAVGSGSLLTLPVLLALGVAPGTAVRTNTLGILFSTVGSVAGYRREIAAERAAHRIGPLLATTLVCSALGSCLLLVSPSEALDVVVPVLIVLALVLVVSQKRITRAIAALRERRSARAGVAEGAPGGAEGAREGGAEGARGGVYTSPALLASMGVASMYGGYFTAAQGILYLGVLGAFTGRAMTSINAMKNLLSLLVNATAVAVYLAAHWIWGAPIVWEAAAAIAVGALAGGYGGSHLAKRLPESAMRGVIVVVALVALVRQVL</sequence>
<keyword evidence="4 8" id="KW-1003">Cell membrane</keyword>
<comment type="subcellular location">
    <subcellularLocation>
        <location evidence="1 8">Cell membrane</location>
        <topology evidence="1 8">Multi-pass membrane protein</topology>
    </subcellularLocation>
</comment>
<organism evidence="9 10">
    <name type="scientific">Brachybacterium nesterenkovii</name>
    <dbReference type="NCBI Taxonomy" id="47847"/>
    <lineage>
        <taxon>Bacteria</taxon>
        <taxon>Bacillati</taxon>
        <taxon>Actinomycetota</taxon>
        <taxon>Actinomycetes</taxon>
        <taxon>Micrococcales</taxon>
        <taxon>Dermabacteraceae</taxon>
        <taxon>Brachybacterium</taxon>
    </lineage>
</organism>
<accession>A0A1X6WZL9</accession>
<evidence type="ECO:0000256" key="8">
    <source>
        <dbReference type="RuleBase" id="RU363041"/>
    </source>
</evidence>
<dbReference type="GO" id="GO:0005886">
    <property type="term" value="C:plasma membrane"/>
    <property type="evidence" value="ECO:0007669"/>
    <property type="project" value="UniProtKB-SubCell"/>
</dbReference>
<feature type="transmembrane region" description="Helical" evidence="8">
    <location>
        <begin position="45"/>
        <end position="64"/>
    </location>
</feature>
<evidence type="ECO:0000256" key="3">
    <source>
        <dbReference type="ARBA" id="ARBA00022448"/>
    </source>
</evidence>
<name>A0A1X6WZL9_9MICO</name>